<reference evidence="3" key="1">
    <citation type="submission" date="2022-07" db="EMBL/GenBank/DDBJ databases">
        <title>Genome Sequence of Leucocoprinus birnbaumii.</title>
        <authorList>
            <person name="Buettner E."/>
        </authorList>
    </citation>
    <scope>NUCLEOTIDE SEQUENCE</scope>
    <source>
        <strain evidence="3">VT141</strain>
    </source>
</reference>
<organism evidence="3 4">
    <name type="scientific">Leucocoprinus birnbaumii</name>
    <dbReference type="NCBI Taxonomy" id="56174"/>
    <lineage>
        <taxon>Eukaryota</taxon>
        <taxon>Fungi</taxon>
        <taxon>Dikarya</taxon>
        <taxon>Basidiomycota</taxon>
        <taxon>Agaricomycotina</taxon>
        <taxon>Agaricomycetes</taxon>
        <taxon>Agaricomycetidae</taxon>
        <taxon>Agaricales</taxon>
        <taxon>Agaricineae</taxon>
        <taxon>Agaricaceae</taxon>
        <taxon>Leucocoprinus</taxon>
    </lineage>
</organism>
<protein>
    <recommendedName>
        <fullName evidence="2">Nephrocystin 3-like N-terminal domain-containing protein</fullName>
    </recommendedName>
</protein>
<gene>
    <name evidence="3" type="ORF">NP233_g5861</name>
</gene>
<dbReference type="InterPro" id="IPR056884">
    <property type="entry name" value="NPHP3-like_N"/>
</dbReference>
<evidence type="ECO:0000259" key="2">
    <source>
        <dbReference type="Pfam" id="PF24883"/>
    </source>
</evidence>
<keyword evidence="1" id="KW-0677">Repeat</keyword>
<feature type="domain" description="Nephrocystin 3-like N-terminal" evidence="2">
    <location>
        <begin position="77"/>
        <end position="217"/>
    </location>
</feature>
<dbReference type="EMBL" id="JANIEX010000360">
    <property type="protein sequence ID" value="KAJ3568211.1"/>
    <property type="molecule type" value="Genomic_DNA"/>
</dbReference>
<dbReference type="PANTHER" id="PTHR10039:SF14">
    <property type="entry name" value="NACHT DOMAIN-CONTAINING PROTEIN"/>
    <property type="match status" value="1"/>
</dbReference>
<accession>A0AAD5VTB6</accession>
<dbReference type="Gene3D" id="3.40.50.300">
    <property type="entry name" value="P-loop containing nucleotide triphosphate hydrolases"/>
    <property type="match status" value="1"/>
</dbReference>
<keyword evidence="4" id="KW-1185">Reference proteome</keyword>
<sequence>MLEGSSDFLIQNLHQTQLTINNTSINASLGIDILYNETIHEAAYDSAYWDPPPRCRPGTRSQEIDQVSSWAISGSLTDDAPVSVLWTCGASGAGKSCLAQTSIERLKRIGGIHLVSFFFSRDHDHRKFFLTLVYQLSTQFSEYRALLNVKTLHDKSLLYHKAMASQFEELILEPLRQLQRTGKGIPARIPIFIDALDKCKSIPAQTQIIELVAAASATPDTSHFFRWAFFTRPEPHLTEAFSRLESTAICHRNVLLPLPRVGHEANAVEASIMHSRTPLPLANSFHEQQTSRSRALNASSSAAPTFLQYQSTAFSPSHPSEMSSRPCNLAQIGSSSPQSPFAHKSTNGHIYGNMPRTLPLCVEDPTPAFPPAPLLRNFPPRIAHGWSEIEPNIYTFNASKTSSVSVFVSSKSPDTSFIRMTMLAVNHISAGHTPSGIDLLYDTVAHEAAFDSNTRDPSLRYHTVVVNRYVEDINAWILSTHGDGISLVTIEDSMGIGHPAVAQKCAERLKEMNIPIATFHVEKDWDQHHKFFPTIAYQLSTEFSEYRSLLDGIIWRDKSVLQHKSMASQLRSLILNPFRELERGGRGVEQRVPILISGLEDCNDILAQREIVELVATSTSSRVRTFHWTFFNKPKTLIRNVFLDLEARSLCQTIVLPRDRIIDQAMRWNALACAQAPTSLLNPGVACYSSDRALAGVTQLPVNTSAPSPMEVDHDGTCEKFPSPPPTNHHTLVEFPFLPGMTHSQPNAVQLACQEWQQNRWSPHTSLS</sequence>
<evidence type="ECO:0000256" key="1">
    <source>
        <dbReference type="ARBA" id="ARBA00022737"/>
    </source>
</evidence>
<name>A0AAD5VTB6_9AGAR</name>
<dbReference type="PANTHER" id="PTHR10039">
    <property type="entry name" value="AMELOGENIN"/>
    <property type="match status" value="1"/>
</dbReference>
<evidence type="ECO:0000313" key="3">
    <source>
        <dbReference type="EMBL" id="KAJ3568211.1"/>
    </source>
</evidence>
<evidence type="ECO:0000313" key="4">
    <source>
        <dbReference type="Proteomes" id="UP001213000"/>
    </source>
</evidence>
<proteinExistence type="predicted"/>
<comment type="caution">
    <text evidence="3">The sequence shown here is derived from an EMBL/GenBank/DDBJ whole genome shotgun (WGS) entry which is preliminary data.</text>
</comment>
<dbReference type="Pfam" id="PF24883">
    <property type="entry name" value="NPHP3_N"/>
    <property type="match status" value="1"/>
</dbReference>
<dbReference type="AlphaFoldDB" id="A0AAD5VTB6"/>
<dbReference type="Proteomes" id="UP001213000">
    <property type="component" value="Unassembled WGS sequence"/>
</dbReference>
<dbReference type="InterPro" id="IPR027417">
    <property type="entry name" value="P-loop_NTPase"/>
</dbReference>